<name>A0ABT6LJF7_9ACTN</name>
<organism evidence="1 2">
    <name type="scientific">Streptomyces pseudovenezuelae</name>
    <dbReference type="NCBI Taxonomy" id="67350"/>
    <lineage>
        <taxon>Bacteria</taxon>
        <taxon>Bacillati</taxon>
        <taxon>Actinomycetota</taxon>
        <taxon>Actinomycetes</taxon>
        <taxon>Kitasatosporales</taxon>
        <taxon>Streptomycetaceae</taxon>
        <taxon>Streptomyces</taxon>
        <taxon>Streptomyces aurantiacus group</taxon>
    </lineage>
</organism>
<keyword evidence="2" id="KW-1185">Reference proteome</keyword>
<dbReference type="Proteomes" id="UP001160499">
    <property type="component" value="Unassembled WGS sequence"/>
</dbReference>
<accession>A0ABT6LJF7</accession>
<dbReference type="EMBL" id="JARXVH010000004">
    <property type="protein sequence ID" value="MDH6215504.1"/>
    <property type="molecule type" value="Genomic_DNA"/>
</dbReference>
<evidence type="ECO:0000313" key="2">
    <source>
        <dbReference type="Proteomes" id="UP001160499"/>
    </source>
</evidence>
<comment type="caution">
    <text evidence="1">The sequence shown here is derived from an EMBL/GenBank/DDBJ whole genome shotgun (WGS) entry which is preliminary data.</text>
</comment>
<evidence type="ECO:0000313" key="1">
    <source>
        <dbReference type="EMBL" id="MDH6215504.1"/>
    </source>
</evidence>
<sequence>MLGGERGQQLGAELSVGAAEPGALRFPAGDDQPAVRCEGAAQVTQGAVPAMSMMAA</sequence>
<reference evidence="1 2" key="1">
    <citation type="submission" date="2023-04" db="EMBL/GenBank/DDBJ databases">
        <title>Forest soil microbial communities from Buena Vista Peninsula, Colon Province, Panama.</title>
        <authorList>
            <person name="Bouskill N."/>
        </authorList>
    </citation>
    <scope>NUCLEOTIDE SEQUENCE [LARGE SCALE GENOMIC DNA]</scope>
    <source>
        <strain evidence="1 2">GGS1</strain>
    </source>
</reference>
<proteinExistence type="predicted"/>
<protein>
    <submittedName>
        <fullName evidence="1">Uncharacterized protein</fullName>
    </submittedName>
</protein>
<gene>
    <name evidence="1" type="ORF">M2283_002808</name>
</gene>